<feature type="transmembrane region" description="Helical" evidence="1">
    <location>
        <begin position="333"/>
        <end position="353"/>
    </location>
</feature>
<dbReference type="Proteomes" id="UP001207408">
    <property type="component" value="Unassembled WGS sequence"/>
</dbReference>
<dbReference type="PRINTS" id="PR00702">
    <property type="entry name" value="ACRIFLAVINRP"/>
</dbReference>
<dbReference type="PANTHER" id="PTHR32063">
    <property type="match status" value="1"/>
</dbReference>
<accession>A0AAE3SM06</accession>
<keyword evidence="1" id="KW-0812">Transmembrane</keyword>
<dbReference type="Gene3D" id="1.20.1640.10">
    <property type="entry name" value="Multidrug efflux transporter AcrB transmembrane domain"/>
    <property type="match status" value="2"/>
</dbReference>
<keyword evidence="1" id="KW-0472">Membrane</keyword>
<evidence type="ECO:0000313" key="3">
    <source>
        <dbReference type="Proteomes" id="UP001207408"/>
    </source>
</evidence>
<feature type="transmembrane region" description="Helical" evidence="1">
    <location>
        <begin position="991"/>
        <end position="1017"/>
    </location>
</feature>
<feature type="transmembrane region" description="Helical" evidence="1">
    <location>
        <begin position="859"/>
        <end position="881"/>
    </location>
</feature>
<keyword evidence="1" id="KW-1133">Transmembrane helix</keyword>
<organism evidence="2 3">
    <name type="scientific">Plebeiibacterium marinum</name>
    <dbReference type="NCBI Taxonomy" id="2992111"/>
    <lineage>
        <taxon>Bacteria</taxon>
        <taxon>Pseudomonadati</taxon>
        <taxon>Bacteroidota</taxon>
        <taxon>Bacteroidia</taxon>
        <taxon>Marinilabiliales</taxon>
        <taxon>Marinilabiliaceae</taxon>
        <taxon>Plebeiibacterium</taxon>
    </lineage>
</organism>
<feature type="transmembrane region" description="Helical" evidence="1">
    <location>
        <begin position="360"/>
        <end position="380"/>
    </location>
</feature>
<dbReference type="Gene3D" id="3.30.70.1430">
    <property type="entry name" value="Multidrug efflux transporter AcrB pore domain"/>
    <property type="match status" value="2"/>
</dbReference>
<dbReference type="RefSeq" id="WP_301201082.1">
    <property type="nucleotide sequence ID" value="NZ_JAPDPI010000036.1"/>
</dbReference>
<gene>
    <name evidence="2" type="ORF">OM074_15565</name>
</gene>
<evidence type="ECO:0000313" key="2">
    <source>
        <dbReference type="EMBL" id="MCW3807055.1"/>
    </source>
</evidence>
<dbReference type="Pfam" id="PF00873">
    <property type="entry name" value="ACR_tran"/>
    <property type="match status" value="1"/>
</dbReference>
<feature type="transmembrane region" description="Helical" evidence="1">
    <location>
        <begin position="888"/>
        <end position="908"/>
    </location>
</feature>
<dbReference type="GO" id="GO:0005886">
    <property type="term" value="C:plasma membrane"/>
    <property type="evidence" value="ECO:0007669"/>
    <property type="project" value="TreeGrafter"/>
</dbReference>
<dbReference type="PANTHER" id="PTHR32063:SF0">
    <property type="entry name" value="SWARMING MOTILITY PROTEIN SWRC"/>
    <property type="match status" value="1"/>
</dbReference>
<dbReference type="InterPro" id="IPR027463">
    <property type="entry name" value="AcrB_DN_DC_subdom"/>
</dbReference>
<dbReference type="EMBL" id="JAPDPI010000036">
    <property type="protein sequence ID" value="MCW3807055.1"/>
    <property type="molecule type" value="Genomic_DNA"/>
</dbReference>
<keyword evidence="3" id="KW-1185">Reference proteome</keyword>
<dbReference type="SUPFAM" id="SSF82866">
    <property type="entry name" value="Multidrug efflux transporter AcrB transmembrane domain"/>
    <property type="match status" value="2"/>
</dbReference>
<dbReference type="Gene3D" id="3.30.2090.10">
    <property type="entry name" value="Multidrug efflux transporter AcrB TolC docking domain, DN and DC subdomains"/>
    <property type="match status" value="2"/>
</dbReference>
<dbReference type="SUPFAM" id="SSF82714">
    <property type="entry name" value="Multidrug efflux transporter AcrB TolC docking domain, DN and DC subdomains"/>
    <property type="match status" value="2"/>
</dbReference>
<protein>
    <submittedName>
        <fullName evidence="2">Efflux RND transporter permease subunit</fullName>
    </submittedName>
</protein>
<sequence length="1036" mass="114074">MKIVSTSIKRGTVPIVLFTILILLGLFSAAKIKYALIPEITSPTVMISTIYPGASPKDVEQSVTVPIEDAVASMEGIEEMTSSSIENLSLITLSLAFDADVNIAVQEVTQKVNSIVNTLPNEVKAPSVEKFDISALPIFIAGVNSKLSDKDFFQFVEDRIKPELASIQGVANVGLVGGVEREIKIMIDPLKLKANKLNLLNVTQMIQYANMELPTGKLRTPTNEMTIRLSGKIRTIDQLKNIIVGVDKSGSILKLGNIADVYDGIADKEKITRINGLETIGIEISKQKDANSVDVIRLVKTKFAELENQFSTEGIKFQIAEDQSKFTLQAATAVEHDLMIAIILVSVIMVLFLHSIRNSIFVLVAIPTSLISTFTAMYLLDFSFDLISLTSLSLVVGSLVDDAIVVIENIYRHMEMGKNKVQASFDALKELGMTVTAITLVLVAVFLPIAFVTGIVGDILREYAVTIVISMLFSLLVSFTLVPWMTSKWAKLSTPKNNIFGKFLNGFENAIESINKRVVIAMHWSLKHKTITLIATLLAFFGTFLLFPAGYIGGEFASSGDRGVFMLRMEYSHDISLDENNTVTRNIEKYLLDQKDVKMVYATIGKKSGTISTTSTPYFSEITVYMTDKNERNVSTSVFARQTKATLEETIMGAKIKAVSVNIMGSEDVPLSYFVVGYDVDSVMQYAEQVKECMASIDGTIETELSVDKNNPEYVINVDRDKMSKLGLDLASVAGILRTSFAGNTDNKFRDDTKEYDINIQLNAADRRNKSDLENIVFPSIATNELIKLSQFAEINEGVGPSRLERYNRVPSTQLTSQIIGVSQASVQTAFETKLKEIKAPEGTKVTTSKQTRMMAESFISLGLAFLAAIISVYLIMVVLYDSWADPFVVMFSIPLSIIGAIWALALANQTLNIFSILGIVMLVGLVAKNAILIVDFANELLNEGKNLVDAIETAVKLRFRPILMTNISMIIGLLPLAFSQSEGAEWKNGIGWTLIGGLTVSMFLSMIIVPIVFYIVKRMQQKWGITSHSKIQVEE</sequence>
<proteinExistence type="predicted"/>
<dbReference type="InterPro" id="IPR001036">
    <property type="entry name" value="Acrflvin-R"/>
</dbReference>
<dbReference type="AlphaFoldDB" id="A0AAE3SM06"/>
<reference evidence="2" key="1">
    <citation type="submission" date="2022-10" db="EMBL/GenBank/DDBJ databases">
        <authorList>
            <person name="Yu W.X."/>
        </authorList>
    </citation>
    <scope>NUCLEOTIDE SEQUENCE</scope>
    <source>
        <strain evidence="2">D04</strain>
    </source>
</reference>
<dbReference type="GO" id="GO:0042910">
    <property type="term" value="F:xenobiotic transmembrane transporter activity"/>
    <property type="evidence" value="ECO:0007669"/>
    <property type="project" value="TreeGrafter"/>
</dbReference>
<feature type="transmembrane region" description="Helical" evidence="1">
    <location>
        <begin position="463"/>
        <end position="486"/>
    </location>
</feature>
<evidence type="ECO:0000256" key="1">
    <source>
        <dbReference type="SAM" id="Phobius"/>
    </source>
</evidence>
<dbReference type="Gene3D" id="3.30.70.1440">
    <property type="entry name" value="Multidrug efflux transporter AcrB pore domain"/>
    <property type="match status" value="1"/>
</dbReference>
<comment type="caution">
    <text evidence="2">The sequence shown here is derived from an EMBL/GenBank/DDBJ whole genome shotgun (WGS) entry which is preliminary data.</text>
</comment>
<feature type="transmembrane region" description="Helical" evidence="1">
    <location>
        <begin position="914"/>
        <end position="939"/>
    </location>
</feature>
<name>A0AAE3SM06_9BACT</name>
<dbReference type="SUPFAM" id="SSF82693">
    <property type="entry name" value="Multidrug efflux transporter AcrB pore domain, PN1, PN2, PC1 and PC2 subdomains"/>
    <property type="match status" value="3"/>
</dbReference>
<dbReference type="Gene3D" id="3.30.70.1320">
    <property type="entry name" value="Multidrug efflux transporter AcrB pore domain like"/>
    <property type="match status" value="1"/>
</dbReference>
<feature type="transmembrane region" description="Helical" evidence="1">
    <location>
        <begin position="531"/>
        <end position="552"/>
    </location>
</feature>
<feature type="transmembrane region" description="Helical" evidence="1">
    <location>
        <begin position="431"/>
        <end position="457"/>
    </location>
</feature>